<keyword evidence="5 17" id="KW-0547">Nucleotide-binding</keyword>
<comment type="subcellular location">
    <subcellularLocation>
        <location evidence="1 17">Cell membrane</location>
        <topology evidence="1 17">Peripheral membrane protein</topology>
    </subcellularLocation>
</comment>
<dbReference type="InterPro" id="IPR000793">
    <property type="entry name" value="ATP_synth_asu_C"/>
</dbReference>
<dbReference type="PANTHER" id="PTHR48082:SF2">
    <property type="entry name" value="ATP SYNTHASE SUBUNIT ALPHA, MITOCHONDRIAL"/>
    <property type="match status" value="1"/>
</dbReference>
<keyword evidence="17" id="KW-1003">Cell membrane</keyword>
<dbReference type="EC" id="7.1.2.2" evidence="3 17"/>
<dbReference type="NCBIfam" id="NF009884">
    <property type="entry name" value="PRK13343.1"/>
    <property type="match status" value="1"/>
</dbReference>
<dbReference type="InterPro" id="IPR000194">
    <property type="entry name" value="ATPase_F1/V1/A1_a/bsu_nucl-bd"/>
</dbReference>
<feature type="binding site" evidence="17">
    <location>
        <begin position="169"/>
        <end position="176"/>
    </location>
    <ligand>
        <name>ATP</name>
        <dbReference type="ChEBI" id="CHEBI:30616"/>
    </ligand>
</feature>
<dbReference type="Gene3D" id="1.20.150.20">
    <property type="entry name" value="ATP synthase alpha/beta chain, C-terminal domain"/>
    <property type="match status" value="1"/>
</dbReference>
<dbReference type="RefSeq" id="WP_013302053.1">
    <property type="nucleotide sequence ID" value="NC_019552.1"/>
</dbReference>
<comment type="function">
    <text evidence="17">Produces ATP from ADP in the presence of a proton gradient across the membrane. The alpha chain is a regulatory subunit.</text>
</comment>
<dbReference type="CDD" id="cd18113">
    <property type="entry name" value="ATP-synt_F1_alpha_C"/>
    <property type="match status" value="1"/>
</dbReference>
<protein>
    <recommendedName>
        <fullName evidence="14 17">ATP synthase subunit alpha</fullName>
        <ecNumber evidence="3 17">7.1.2.2</ecNumber>
    </recommendedName>
    <alternativeName>
        <fullName evidence="15 17">ATP synthase F1 sector subunit alpha</fullName>
    </alternativeName>
    <alternativeName>
        <fullName evidence="16 17">F-ATPase subunit alpha</fullName>
    </alternativeName>
</protein>
<keyword evidence="10 17" id="KW-0139">CF(1)</keyword>
<dbReference type="InterPro" id="IPR038376">
    <property type="entry name" value="ATP_synth_asu_C_sf"/>
</dbReference>
<feature type="domain" description="ATP synthase alpha subunit C-terminal" evidence="19">
    <location>
        <begin position="371"/>
        <end position="498"/>
    </location>
</feature>
<evidence type="ECO:0000256" key="17">
    <source>
        <dbReference type="HAMAP-Rule" id="MF_01346"/>
    </source>
</evidence>
<feature type="domain" description="ATPase F1/V1/A1 complex alpha/beta subunit nucleotide-binding" evidence="18">
    <location>
        <begin position="149"/>
        <end position="364"/>
    </location>
</feature>
<dbReference type="InterPro" id="IPR033732">
    <property type="entry name" value="ATP_synth_F1_a_nt-bd_dom"/>
</dbReference>
<evidence type="ECO:0000256" key="15">
    <source>
        <dbReference type="ARBA" id="ARBA00076569"/>
    </source>
</evidence>
<dbReference type="SUPFAM" id="SSF47917">
    <property type="entry name" value="C-terminal domain of alpha and beta subunits of F1 ATP synthase"/>
    <property type="match status" value="1"/>
</dbReference>
<dbReference type="InterPro" id="IPR005294">
    <property type="entry name" value="ATP_synth_F1_asu"/>
</dbReference>
<dbReference type="AlphaFoldDB" id="A0AAI8AMN0"/>
<dbReference type="GO" id="GO:0005524">
    <property type="term" value="F:ATP binding"/>
    <property type="evidence" value="ECO:0007669"/>
    <property type="project" value="UniProtKB-UniRule"/>
</dbReference>
<evidence type="ECO:0000256" key="4">
    <source>
        <dbReference type="ARBA" id="ARBA00022448"/>
    </source>
</evidence>
<evidence type="ECO:0000256" key="2">
    <source>
        <dbReference type="ARBA" id="ARBA00008936"/>
    </source>
</evidence>
<sequence length="508" mass="56347">MPLKASDISAIIKHQIETYNKKNVIAETGKVITVGDGVAIVYGIDKVKLGELVAFKNNTYGIALNLEKDYVGVVIMGNENAVVEGDEVRRTNLTISTPVGDGMLSRVVNALGEPIDGNGDISFTKRREVFSEAPSIMSRKAIDRPLNTGILAIDSLVPIGLGQRELIIGDRQTGKTAIAIDTILNQKYKNIRCVYVAIGQKNSTIAQIVSKLKKEGAMEYTTVVVASASELAPLQYIAPYVGVSIAEEWMYNGNDVLIIYDDLTKHAIAYRTLSLLLRRPPGREAFPGDIFYQHSYLLERASQLSEERGGGSITALPIVETQAGDISAYIPTNVISITDGQIFMRDSLFNSGQKPAIDVGFSVSRVGSSAQTKAMKQASSSLKLQLAQYNEIKAFAQFGSDLGESSQRLLDRGTKIYELLKQNQYEHLTQFNQVMILLVIKEKLLDSIKPDEINQFRTEFFEFLNKNEFILKQKQYFLDHKALDNKNYDALIQVFQSFIERFTAKSAQ</sequence>
<keyword evidence="11 17" id="KW-0066">ATP synthesis</keyword>
<evidence type="ECO:0000256" key="5">
    <source>
        <dbReference type="ARBA" id="ARBA00022741"/>
    </source>
</evidence>
<evidence type="ECO:0000259" key="20">
    <source>
        <dbReference type="Pfam" id="PF02874"/>
    </source>
</evidence>
<dbReference type="GO" id="GO:0043531">
    <property type="term" value="F:ADP binding"/>
    <property type="evidence" value="ECO:0007669"/>
    <property type="project" value="TreeGrafter"/>
</dbReference>
<reference evidence="21 22" key="1">
    <citation type="journal article" date="2013" name="Genome Announc.">
        <title>Complete Genome Sequence of Mycoplasma hyorhinis Strain SK76.</title>
        <authorList>
            <person name="Goodison S."/>
            <person name="Urquidi V."/>
            <person name="Kumar D."/>
            <person name="Reyes L."/>
            <person name="Rosser C.J."/>
        </authorList>
    </citation>
    <scope>NUCLEOTIDE SEQUENCE [LARGE SCALE GENOMIC DNA]</scope>
    <source>
        <strain evidence="21 22">SK76</strain>
    </source>
</reference>
<keyword evidence="8 17" id="KW-0406">Ion transport</keyword>
<comment type="similarity">
    <text evidence="2 17">Belongs to the ATPase alpha/beta chains family.</text>
</comment>
<keyword evidence="7 17" id="KW-1278">Translocase</keyword>
<keyword evidence="17" id="KW-0375">Hydrogen ion transport</keyword>
<evidence type="ECO:0000313" key="22">
    <source>
        <dbReference type="Proteomes" id="UP000009399"/>
    </source>
</evidence>
<gene>
    <name evidence="17" type="primary">atpA</name>
    <name evidence="21" type="ORF">MOS_247</name>
</gene>
<dbReference type="NCBIfam" id="TIGR00962">
    <property type="entry name" value="atpA"/>
    <property type="match status" value="1"/>
</dbReference>
<dbReference type="CDD" id="cd01132">
    <property type="entry name" value="F1-ATPase_alpha_CD"/>
    <property type="match status" value="1"/>
</dbReference>
<dbReference type="HAMAP" id="MF_01346">
    <property type="entry name" value="ATP_synth_alpha_bact"/>
    <property type="match status" value="1"/>
</dbReference>
<dbReference type="SUPFAM" id="SSF52540">
    <property type="entry name" value="P-loop containing nucleoside triphosphate hydrolases"/>
    <property type="match status" value="1"/>
</dbReference>
<feature type="domain" description="ATPase F1/V1/A1 complex alpha/beta subunit N-terminal" evidence="20">
    <location>
        <begin position="24"/>
        <end position="92"/>
    </location>
</feature>
<dbReference type="Pfam" id="PF00306">
    <property type="entry name" value="ATP-synt_ab_C"/>
    <property type="match status" value="1"/>
</dbReference>
<dbReference type="PROSITE" id="PS00152">
    <property type="entry name" value="ATPASE_ALPHA_BETA"/>
    <property type="match status" value="1"/>
</dbReference>
<evidence type="ECO:0000256" key="12">
    <source>
        <dbReference type="ARBA" id="ARBA00048383"/>
    </source>
</evidence>
<dbReference type="EMBL" id="CP003914">
    <property type="protein sequence ID" value="AFX74176.1"/>
    <property type="molecule type" value="Genomic_DNA"/>
</dbReference>
<accession>A0AAI8AMN0</accession>
<evidence type="ECO:0000259" key="19">
    <source>
        <dbReference type="Pfam" id="PF00306"/>
    </source>
</evidence>
<keyword evidence="9 17" id="KW-0472">Membrane</keyword>
<organism evidence="21 22">
    <name type="scientific">Mesomycoplasma hyorhinis SK76</name>
    <dbReference type="NCBI Taxonomy" id="1118964"/>
    <lineage>
        <taxon>Bacteria</taxon>
        <taxon>Bacillati</taxon>
        <taxon>Mycoplasmatota</taxon>
        <taxon>Mycoplasmoidales</taxon>
        <taxon>Metamycoplasmataceae</taxon>
        <taxon>Mesomycoplasma</taxon>
    </lineage>
</organism>
<evidence type="ECO:0000256" key="11">
    <source>
        <dbReference type="ARBA" id="ARBA00023310"/>
    </source>
</evidence>
<dbReference type="Pfam" id="PF02874">
    <property type="entry name" value="ATP-synt_ab_N"/>
    <property type="match status" value="1"/>
</dbReference>
<evidence type="ECO:0000256" key="7">
    <source>
        <dbReference type="ARBA" id="ARBA00022967"/>
    </source>
</evidence>
<evidence type="ECO:0000256" key="13">
    <source>
        <dbReference type="ARBA" id="ARBA00065879"/>
    </source>
</evidence>
<comment type="subunit">
    <text evidence="13">F-type ATPases have 2 components, CF(1) - the catalytic core - and CF(0) - the membrane proton channel. CF(1) has five subunits: alpha(3), beta(3), gamma(1), delta(1), epsilon(1). CF(0) has three main subunits: a(1), b(2) and c(9-12). The alpha and beta chains form an alternating ring which encloses part of the gamma chain. CF(1) is attached to CF(0) by a central stalk formed by the gamma and epsilon chains, while a peripheral stalk is formed by the delta and b chains.</text>
</comment>
<feature type="site" description="Required for activity" evidence="17">
    <location>
        <position position="362"/>
    </location>
</feature>
<dbReference type="Pfam" id="PF00006">
    <property type="entry name" value="ATP-synt_ab"/>
    <property type="match status" value="1"/>
</dbReference>
<evidence type="ECO:0000256" key="14">
    <source>
        <dbReference type="ARBA" id="ARBA00069868"/>
    </source>
</evidence>
<evidence type="ECO:0000256" key="1">
    <source>
        <dbReference type="ARBA" id="ARBA00004202"/>
    </source>
</evidence>
<dbReference type="InterPro" id="IPR023366">
    <property type="entry name" value="ATP_synth_asu-like_sf"/>
</dbReference>
<evidence type="ECO:0000256" key="3">
    <source>
        <dbReference type="ARBA" id="ARBA00012473"/>
    </source>
</evidence>
<dbReference type="InterPro" id="IPR020003">
    <property type="entry name" value="ATPase_a/bsu_AS"/>
</dbReference>
<name>A0AAI8AMN0_MESHY</name>
<dbReference type="GO" id="GO:0046933">
    <property type="term" value="F:proton-transporting ATP synthase activity, rotational mechanism"/>
    <property type="evidence" value="ECO:0007669"/>
    <property type="project" value="UniProtKB-UniRule"/>
</dbReference>
<keyword evidence="6 17" id="KW-0067">ATP-binding</keyword>
<dbReference type="Gene3D" id="3.40.50.300">
    <property type="entry name" value="P-loop containing nucleotide triphosphate hydrolases"/>
    <property type="match status" value="1"/>
</dbReference>
<dbReference type="GO" id="GO:0005886">
    <property type="term" value="C:plasma membrane"/>
    <property type="evidence" value="ECO:0007669"/>
    <property type="project" value="UniProtKB-SubCell"/>
</dbReference>
<dbReference type="Proteomes" id="UP000009399">
    <property type="component" value="Chromosome"/>
</dbReference>
<dbReference type="InterPro" id="IPR004100">
    <property type="entry name" value="ATPase_F1/V1/A1_a/bsu_N"/>
</dbReference>
<proteinExistence type="inferred from homology"/>
<dbReference type="Gene3D" id="2.40.30.20">
    <property type="match status" value="1"/>
</dbReference>
<keyword evidence="4 17" id="KW-0813">Transport</keyword>
<evidence type="ECO:0000256" key="6">
    <source>
        <dbReference type="ARBA" id="ARBA00022840"/>
    </source>
</evidence>
<dbReference type="PANTHER" id="PTHR48082">
    <property type="entry name" value="ATP SYNTHASE SUBUNIT ALPHA, MITOCHONDRIAL"/>
    <property type="match status" value="1"/>
</dbReference>
<evidence type="ECO:0000256" key="16">
    <source>
        <dbReference type="ARBA" id="ARBA00080980"/>
    </source>
</evidence>
<dbReference type="FunFam" id="3.40.50.300:FF:000002">
    <property type="entry name" value="ATP synthase subunit alpha"/>
    <property type="match status" value="1"/>
</dbReference>
<dbReference type="SUPFAM" id="SSF50615">
    <property type="entry name" value="N-terminal domain of alpha and beta subunits of F1 ATP synthase"/>
    <property type="match status" value="1"/>
</dbReference>
<dbReference type="InterPro" id="IPR027417">
    <property type="entry name" value="P-loop_NTPase"/>
</dbReference>
<evidence type="ECO:0000256" key="10">
    <source>
        <dbReference type="ARBA" id="ARBA00023196"/>
    </source>
</evidence>
<evidence type="ECO:0000313" key="21">
    <source>
        <dbReference type="EMBL" id="AFX74176.1"/>
    </source>
</evidence>
<dbReference type="InterPro" id="IPR036121">
    <property type="entry name" value="ATPase_F1/V1/A1_a/bsu_N_sf"/>
</dbReference>
<dbReference type="KEGG" id="mhs:MOS_247"/>
<evidence type="ECO:0000256" key="9">
    <source>
        <dbReference type="ARBA" id="ARBA00023136"/>
    </source>
</evidence>
<dbReference type="GO" id="GO:0045259">
    <property type="term" value="C:proton-transporting ATP synthase complex"/>
    <property type="evidence" value="ECO:0007669"/>
    <property type="project" value="UniProtKB-KW"/>
</dbReference>
<evidence type="ECO:0000256" key="8">
    <source>
        <dbReference type="ARBA" id="ARBA00023065"/>
    </source>
</evidence>
<comment type="catalytic activity">
    <reaction evidence="12 17">
        <text>ATP + H2O + 4 H(+)(in) = ADP + phosphate + 5 H(+)(out)</text>
        <dbReference type="Rhea" id="RHEA:57720"/>
        <dbReference type="ChEBI" id="CHEBI:15377"/>
        <dbReference type="ChEBI" id="CHEBI:15378"/>
        <dbReference type="ChEBI" id="CHEBI:30616"/>
        <dbReference type="ChEBI" id="CHEBI:43474"/>
        <dbReference type="ChEBI" id="CHEBI:456216"/>
        <dbReference type="EC" id="7.1.2.2"/>
    </reaction>
</comment>
<dbReference type="CDD" id="cd18116">
    <property type="entry name" value="ATP-synt_F1_alpha_N"/>
    <property type="match status" value="1"/>
</dbReference>
<evidence type="ECO:0000259" key="18">
    <source>
        <dbReference type="Pfam" id="PF00006"/>
    </source>
</evidence>